<evidence type="ECO:0000313" key="7">
    <source>
        <dbReference type="EMBL" id="MBD2861387.1"/>
    </source>
</evidence>
<dbReference type="AlphaFoldDB" id="A0A927C7F2"/>
<evidence type="ECO:0000256" key="3">
    <source>
        <dbReference type="ARBA" id="ARBA00023002"/>
    </source>
</evidence>
<accession>A0A927C7F2</accession>
<dbReference type="SUPFAM" id="SSF51905">
    <property type="entry name" value="FAD/NAD(P)-binding domain"/>
    <property type="match status" value="1"/>
</dbReference>
<gene>
    <name evidence="7" type="primary">crtI</name>
    <name evidence="7" type="ORF">IDH45_05200</name>
</gene>
<feature type="domain" description="Amine oxidase" evidence="6">
    <location>
        <begin position="27"/>
        <end position="500"/>
    </location>
</feature>
<evidence type="ECO:0000256" key="4">
    <source>
        <dbReference type="ARBA" id="ARBA00038322"/>
    </source>
</evidence>
<proteinExistence type="inferred from homology"/>
<evidence type="ECO:0000256" key="5">
    <source>
        <dbReference type="RuleBase" id="RU362075"/>
    </source>
</evidence>
<evidence type="ECO:0000256" key="2">
    <source>
        <dbReference type="ARBA" id="ARBA00022746"/>
    </source>
</evidence>
<comment type="caution">
    <text evidence="7">The sequence shown here is derived from an EMBL/GenBank/DDBJ whole genome shotgun (WGS) entry which is preliminary data.</text>
</comment>
<keyword evidence="2 5" id="KW-0125">Carotenoid biosynthesis</keyword>
<reference evidence="7" key="1">
    <citation type="submission" date="2020-09" db="EMBL/GenBank/DDBJ databases">
        <title>A novel bacterium of genus Paenibacillus, isolated from South China Sea.</title>
        <authorList>
            <person name="Huang H."/>
            <person name="Mo K."/>
            <person name="Hu Y."/>
        </authorList>
    </citation>
    <scope>NUCLEOTIDE SEQUENCE</scope>
    <source>
        <strain evidence="7">IB182363</strain>
    </source>
</reference>
<keyword evidence="3 5" id="KW-0560">Oxidoreductase</keyword>
<dbReference type="InterPro" id="IPR036188">
    <property type="entry name" value="FAD/NAD-bd_sf"/>
</dbReference>
<comment type="similarity">
    <text evidence="4">Belongs to the carotenoid/retinoid oxidoreductase family. CrtN subfamily.</text>
</comment>
<dbReference type="PANTHER" id="PTHR43734">
    <property type="entry name" value="PHYTOENE DESATURASE"/>
    <property type="match status" value="1"/>
</dbReference>
<sequence>MELYFGGERLLPEKKKSTVAVVGAGPGGLAVAMLLASRGYHVSVFEKNDSVGGRTSRLELGEYTFDRGPTFLMMPHLLEELFAYAGADLHQQLRLVELNPMYRLVFGEQELMATRSPARMKERIDSFSPGDGDGYLRFMLEEENKFKMLEPLLRRPFNGVLDYARRDVLRALPKLSLGDTVYSRLARYFKDERLRFAFSFQAKYLGMSPWECPGAFTILSFMEHRYGLYHPMGGVFRTCEAMADVFRGLGGQLHTSCGVKQVRVRERKAVGLLLENGEELAFHDIVINADFGTAASRLFAPGDLRKYSPDKVSRLRYSCSAFMLYMGVNRPVRLHHHNVYFARDYRRNTEEVCRYGVVSDDFSFYVHNPSALDPTLAPPGKSSLYVLVPVPNTGCAMEWNEETTGSFRESVLRKLEQESELAGITRDIETELIATPRDWEQQLNVYRGATFNLSHRLSQMMAFRPHNRFEDADRCWLVGGGTHPGSGLPTIWESARITASMMAARDGKEPFGLSASVAAQGLRP</sequence>
<dbReference type="NCBIfam" id="TIGR02734">
    <property type="entry name" value="crtI_fam"/>
    <property type="match status" value="1"/>
</dbReference>
<organism evidence="7 8">
    <name type="scientific">Paenibacillus oceani</name>
    <dbReference type="NCBI Taxonomy" id="2772510"/>
    <lineage>
        <taxon>Bacteria</taxon>
        <taxon>Bacillati</taxon>
        <taxon>Bacillota</taxon>
        <taxon>Bacilli</taxon>
        <taxon>Bacillales</taxon>
        <taxon>Paenibacillaceae</taxon>
        <taxon>Paenibacillus</taxon>
    </lineage>
</organism>
<dbReference type="Proteomes" id="UP000639396">
    <property type="component" value="Unassembled WGS sequence"/>
</dbReference>
<dbReference type="EMBL" id="JACXJA010000005">
    <property type="protein sequence ID" value="MBD2861387.1"/>
    <property type="molecule type" value="Genomic_DNA"/>
</dbReference>
<dbReference type="GO" id="GO:0016491">
    <property type="term" value="F:oxidoreductase activity"/>
    <property type="evidence" value="ECO:0007669"/>
    <property type="project" value="UniProtKB-KW"/>
</dbReference>
<evidence type="ECO:0000256" key="1">
    <source>
        <dbReference type="ARBA" id="ARBA00004829"/>
    </source>
</evidence>
<dbReference type="InterPro" id="IPR002937">
    <property type="entry name" value="Amino_oxidase"/>
</dbReference>
<dbReference type="GO" id="GO:0016117">
    <property type="term" value="P:carotenoid biosynthetic process"/>
    <property type="evidence" value="ECO:0007669"/>
    <property type="project" value="UniProtKB-KW"/>
</dbReference>
<dbReference type="Gene3D" id="3.50.50.60">
    <property type="entry name" value="FAD/NAD(P)-binding domain"/>
    <property type="match status" value="2"/>
</dbReference>
<dbReference type="Pfam" id="PF01593">
    <property type="entry name" value="Amino_oxidase"/>
    <property type="match status" value="1"/>
</dbReference>
<comment type="pathway">
    <text evidence="1 5">Carotenoid biosynthesis.</text>
</comment>
<evidence type="ECO:0000259" key="6">
    <source>
        <dbReference type="Pfam" id="PF01593"/>
    </source>
</evidence>
<dbReference type="PRINTS" id="PR00419">
    <property type="entry name" value="ADXRDTASE"/>
</dbReference>
<dbReference type="PANTHER" id="PTHR43734:SF1">
    <property type="entry name" value="PHYTOENE DESATURASE"/>
    <property type="match status" value="1"/>
</dbReference>
<name>A0A927C7F2_9BACL</name>
<evidence type="ECO:0000313" key="8">
    <source>
        <dbReference type="Proteomes" id="UP000639396"/>
    </source>
</evidence>
<keyword evidence="8" id="KW-1185">Reference proteome</keyword>
<dbReference type="InterPro" id="IPR014105">
    <property type="entry name" value="Carotenoid/retinoid_OxRdtase"/>
</dbReference>
<protein>
    <submittedName>
        <fullName evidence="7">Phytoene desaturase</fullName>
    </submittedName>
</protein>